<proteinExistence type="predicted"/>
<dbReference type="InterPro" id="IPR030662">
    <property type="entry name" value="DPH6/MJ0570"/>
</dbReference>
<dbReference type="STRING" id="747525.W4KDP0"/>
<dbReference type="RefSeq" id="XP_009543642.1">
    <property type="nucleotide sequence ID" value="XM_009545347.1"/>
</dbReference>
<dbReference type="CDD" id="cd06155">
    <property type="entry name" value="eu_AANH_C_1"/>
    <property type="match status" value="1"/>
</dbReference>
<keyword evidence="6" id="KW-0067">ATP-binding</keyword>
<dbReference type="Proteomes" id="UP000030671">
    <property type="component" value="Unassembled WGS sequence"/>
</dbReference>
<dbReference type="FunCoup" id="W4KDP0">
    <property type="interactions" value="29"/>
</dbReference>
<dbReference type="InParanoid" id="W4KDP0"/>
<dbReference type="FunFam" id="3.40.50.620:FF:000145">
    <property type="entry name" value="ATP-binding domain containing protein"/>
    <property type="match status" value="1"/>
</dbReference>
<sequence length="679" mass="74401">MKYVALLSGGKDSCYNLLHCSRNGHDLVAAASLGPEHGKEELDSYLYQTVGQDAIEFVARALEVPLYRRVISGTAVEQGSEYGGRSADGFAGTVGDETEDLYALLSAVKFKHPDVQGVSVGAILSSYQRVRVEHVCRRLSLTPLCYLWQRDQAELLSEMIEAGMEAILIKVAGIGLTTRHLGQNLAQMQPLLTKLNDMYGSHICGEGGEYETLTLDCPLFKKRITLLDTETVIHSDNDFATVAFLRIKDARLDPKAVAQTFNVAVPDVLDKEHSHVFHAVTASLDNGTEPIKLSPKRQTCEAPSLTRIGPKTKRTGNWISLSDIHTTGDNADLSLEDEVRECFQTVQDRLKEHSLNLSHLTNINLFISSMDLFAPINAVYATFFGSSPPARACVAVDLPSHLRLKLDCVAYAESSIFDRQALHVQGLSYWAPANIGPYSQAVDERVFISGQIGLIPSSLSTPSPPSIGYETALSSQHVDRVVKALQNTSGGGWDGHAQNILYWFINDHDVPLVKKALGNDHTPTLFVVVKDLPKEALIEKQVLYHTGRTTVVEEDGDVGVVSEKPSLNQGDLSSGEASIHWEVSGLDHAKAASAIVCFKGDNDVEYLSRQLKAAESLFPVLNNALSIRIFHRKPLTSFIKVYDTLFDSNEGPVVMPIACRNISTNQHGDWDYAMCIIAS</sequence>
<name>W4KDP0_HETIT</name>
<dbReference type="SUPFAM" id="SSF52402">
    <property type="entry name" value="Adenine nucleotide alpha hydrolases-like"/>
    <property type="match status" value="1"/>
</dbReference>
<evidence type="ECO:0000256" key="9">
    <source>
        <dbReference type="ARBA" id="ARBA00048108"/>
    </source>
</evidence>
<evidence type="ECO:0000313" key="11">
    <source>
        <dbReference type="EMBL" id="ETW83913.1"/>
    </source>
</evidence>
<dbReference type="Gene3D" id="3.30.1330.40">
    <property type="entry name" value="RutC-like"/>
    <property type="match status" value="2"/>
</dbReference>
<dbReference type="PANTHER" id="PTHR12196">
    <property type="entry name" value="DOMAIN OF UNKNOWN FUNCTION 71 DUF71 -CONTAINING PROTEIN"/>
    <property type="match status" value="1"/>
</dbReference>
<dbReference type="PANTHER" id="PTHR12196:SF2">
    <property type="entry name" value="DIPHTHINE--AMMONIA LIGASE"/>
    <property type="match status" value="1"/>
</dbReference>
<dbReference type="InterPro" id="IPR035959">
    <property type="entry name" value="RutC-like_sf"/>
</dbReference>
<keyword evidence="4" id="KW-0436">Ligase</keyword>
<comment type="pathway">
    <text evidence="1">Protein modification; peptidyl-diphthamide biosynthesis.</text>
</comment>
<dbReference type="InterPro" id="IPR006175">
    <property type="entry name" value="YjgF/YER057c/UK114"/>
</dbReference>
<dbReference type="OrthoDB" id="686384at2759"/>
<evidence type="ECO:0000256" key="1">
    <source>
        <dbReference type="ARBA" id="ARBA00005156"/>
    </source>
</evidence>
<dbReference type="eggNOG" id="KOG2316">
    <property type="taxonomic scope" value="Eukaryota"/>
</dbReference>
<dbReference type="Gene3D" id="3.40.50.620">
    <property type="entry name" value="HUPs"/>
    <property type="match status" value="1"/>
</dbReference>
<evidence type="ECO:0000256" key="8">
    <source>
        <dbReference type="ARBA" id="ARBA00031552"/>
    </source>
</evidence>
<dbReference type="Gene3D" id="3.90.1490.10">
    <property type="entry name" value="putative n-type atp pyrophosphatase, domain 2"/>
    <property type="match status" value="1"/>
</dbReference>
<dbReference type="GeneID" id="20677446"/>
<dbReference type="NCBIfam" id="TIGR00290">
    <property type="entry name" value="MJ0570_dom"/>
    <property type="match status" value="1"/>
</dbReference>
<evidence type="ECO:0000256" key="4">
    <source>
        <dbReference type="ARBA" id="ARBA00022598"/>
    </source>
</evidence>
<evidence type="ECO:0000313" key="12">
    <source>
        <dbReference type="Proteomes" id="UP000030671"/>
    </source>
</evidence>
<keyword evidence="12" id="KW-1185">Reference proteome</keyword>
<organism evidence="11 12">
    <name type="scientific">Heterobasidion irregulare (strain TC 32-1)</name>
    <dbReference type="NCBI Taxonomy" id="747525"/>
    <lineage>
        <taxon>Eukaryota</taxon>
        <taxon>Fungi</taxon>
        <taxon>Dikarya</taxon>
        <taxon>Basidiomycota</taxon>
        <taxon>Agaricomycotina</taxon>
        <taxon>Agaricomycetes</taxon>
        <taxon>Russulales</taxon>
        <taxon>Bondarzewiaceae</taxon>
        <taxon>Heterobasidion</taxon>
        <taxon>Heterobasidion annosum species complex</taxon>
    </lineage>
</organism>
<evidence type="ECO:0000256" key="7">
    <source>
        <dbReference type="ARBA" id="ARBA00029814"/>
    </source>
</evidence>
<evidence type="ECO:0000256" key="6">
    <source>
        <dbReference type="ARBA" id="ARBA00022840"/>
    </source>
</evidence>
<dbReference type="FunFam" id="3.90.1490.10:FF:000001">
    <property type="entry name" value="Diphthine--ammonia ligase"/>
    <property type="match status" value="1"/>
</dbReference>
<dbReference type="GO" id="GO:0017178">
    <property type="term" value="F:diphthine-ammonia ligase activity"/>
    <property type="evidence" value="ECO:0007669"/>
    <property type="project" value="UniProtKB-EC"/>
</dbReference>
<evidence type="ECO:0000256" key="3">
    <source>
        <dbReference type="ARBA" id="ARBA00018426"/>
    </source>
</evidence>
<comment type="catalytic activity">
    <reaction evidence="9">
        <text>diphthine-[translation elongation factor 2] + NH4(+) + ATP = diphthamide-[translation elongation factor 2] + AMP + diphosphate + H(+)</text>
        <dbReference type="Rhea" id="RHEA:19753"/>
        <dbReference type="Rhea" id="RHEA-COMP:10172"/>
        <dbReference type="Rhea" id="RHEA-COMP:10174"/>
        <dbReference type="ChEBI" id="CHEBI:15378"/>
        <dbReference type="ChEBI" id="CHEBI:16692"/>
        <dbReference type="ChEBI" id="CHEBI:28938"/>
        <dbReference type="ChEBI" id="CHEBI:30616"/>
        <dbReference type="ChEBI" id="CHEBI:33019"/>
        <dbReference type="ChEBI" id="CHEBI:82696"/>
        <dbReference type="ChEBI" id="CHEBI:456215"/>
        <dbReference type="EC" id="6.3.1.14"/>
    </reaction>
</comment>
<accession>W4KDP0</accession>
<dbReference type="EMBL" id="KI925456">
    <property type="protein sequence ID" value="ETW83913.1"/>
    <property type="molecule type" value="Genomic_DNA"/>
</dbReference>
<dbReference type="GO" id="GO:0017183">
    <property type="term" value="P:protein histidyl modification to diphthamide"/>
    <property type="evidence" value="ECO:0007669"/>
    <property type="project" value="TreeGrafter"/>
</dbReference>
<dbReference type="GO" id="GO:0005524">
    <property type="term" value="F:ATP binding"/>
    <property type="evidence" value="ECO:0007669"/>
    <property type="project" value="UniProtKB-KW"/>
</dbReference>
<keyword evidence="5" id="KW-0547">Nucleotide-binding</keyword>
<dbReference type="eggNOG" id="KOG2317">
    <property type="taxonomic scope" value="Eukaryota"/>
</dbReference>
<evidence type="ECO:0000256" key="2">
    <source>
        <dbReference type="ARBA" id="ARBA00012089"/>
    </source>
</evidence>
<dbReference type="InterPro" id="IPR014729">
    <property type="entry name" value="Rossmann-like_a/b/a_fold"/>
</dbReference>
<evidence type="ECO:0000259" key="10">
    <source>
        <dbReference type="Pfam" id="PF01902"/>
    </source>
</evidence>
<dbReference type="EC" id="6.3.1.14" evidence="2"/>
<dbReference type="SUPFAM" id="SSF55298">
    <property type="entry name" value="YjgF-like"/>
    <property type="match status" value="2"/>
</dbReference>
<dbReference type="InterPro" id="IPR002761">
    <property type="entry name" value="Diphthami_syn_dom"/>
</dbReference>
<dbReference type="Pfam" id="PF01042">
    <property type="entry name" value="Ribonuc_L-PSP"/>
    <property type="match status" value="1"/>
</dbReference>
<evidence type="ECO:0000256" key="5">
    <source>
        <dbReference type="ARBA" id="ARBA00022741"/>
    </source>
</evidence>
<protein>
    <recommendedName>
        <fullName evidence="3">Diphthine--ammonia ligase</fullName>
        <ecNumber evidence="2">6.3.1.14</ecNumber>
    </recommendedName>
    <alternativeName>
        <fullName evidence="7">Diphthamide synthase</fullName>
    </alternativeName>
    <alternativeName>
        <fullName evidence="8">Diphthamide synthetase</fullName>
    </alternativeName>
</protein>
<dbReference type="Pfam" id="PF01902">
    <property type="entry name" value="Diphthami_syn_2"/>
    <property type="match status" value="1"/>
</dbReference>
<dbReference type="AlphaFoldDB" id="W4KDP0"/>
<gene>
    <name evidence="11" type="ORF">HETIRDRAFT_472254</name>
</gene>
<feature type="domain" description="Diphthamide synthase" evidence="10">
    <location>
        <begin position="93"/>
        <end position="242"/>
    </location>
</feature>
<dbReference type="KEGG" id="hir:HETIRDRAFT_472254"/>
<dbReference type="CDD" id="cd01994">
    <property type="entry name" value="AANH_PF0828-like"/>
    <property type="match status" value="1"/>
</dbReference>
<reference evidence="11 12" key="1">
    <citation type="journal article" date="2012" name="New Phytol.">
        <title>Insight into trade-off between wood decay and parasitism from the genome of a fungal forest pathogen.</title>
        <authorList>
            <person name="Olson A."/>
            <person name="Aerts A."/>
            <person name="Asiegbu F."/>
            <person name="Belbahri L."/>
            <person name="Bouzid O."/>
            <person name="Broberg A."/>
            <person name="Canback B."/>
            <person name="Coutinho P.M."/>
            <person name="Cullen D."/>
            <person name="Dalman K."/>
            <person name="Deflorio G."/>
            <person name="van Diepen L.T."/>
            <person name="Dunand C."/>
            <person name="Duplessis S."/>
            <person name="Durling M."/>
            <person name="Gonthier P."/>
            <person name="Grimwood J."/>
            <person name="Fossdal C.G."/>
            <person name="Hansson D."/>
            <person name="Henrissat B."/>
            <person name="Hietala A."/>
            <person name="Himmelstrand K."/>
            <person name="Hoffmeister D."/>
            <person name="Hogberg N."/>
            <person name="James T.Y."/>
            <person name="Karlsson M."/>
            <person name="Kohler A."/>
            <person name="Kues U."/>
            <person name="Lee Y.H."/>
            <person name="Lin Y.C."/>
            <person name="Lind M."/>
            <person name="Lindquist E."/>
            <person name="Lombard V."/>
            <person name="Lucas S."/>
            <person name="Lunden K."/>
            <person name="Morin E."/>
            <person name="Murat C."/>
            <person name="Park J."/>
            <person name="Raffaello T."/>
            <person name="Rouze P."/>
            <person name="Salamov A."/>
            <person name="Schmutz J."/>
            <person name="Solheim H."/>
            <person name="Stahlberg J."/>
            <person name="Velez H."/>
            <person name="de Vries R.P."/>
            <person name="Wiebenga A."/>
            <person name="Woodward S."/>
            <person name="Yakovlev I."/>
            <person name="Garbelotto M."/>
            <person name="Martin F."/>
            <person name="Grigoriev I.V."/>
            <person name="Stenlid J."/>
        </authorList>
    </citation>
    <scope>NUCLEOTIDE SEQUENCE [LARGE SCALE GENOMIC DNA]</scope>
    <source>
        <strain evidence="11 12">TC 32-1</strain>
    </source>
</reference>
<dbReference type="HOGENOM" id="CLU_010289_2_1_1"/>